<dbReference type="Pfam" id="PF00400">
    <property type="entry name" value="WD40"/>
    <property type="match status" value="4"/>
</dbReference>
<dbReference type="InterPro" id="IPR019775">
    <property type="entry name" value="WD40_repeat_CS"/>
</dbReference>
<dbReference type="PANTHER" id="PTHR18763:SF4">
    <property type="entry name" value="PROTEIN ROOT INITIATION DEFECTIVE 3-LIKE"/>
    <property type="match status" value="1"/>
</dbReference>
<feature type="repeat" description="WD" evidence="3">
    <location>
        <begin position="191"/>
        <end position="222"/>
    </location>
</feature>
<accession>A0A5B6ZWI4</accession>
<dbReference type="SMART" id="SM00320">
    <property type="entry name" value="WD40"/>
    <property type="match status" value="5"/>
</dbReference>
<dbReference type="PROSITE" id="PS50294">
    <property type="entry name" value="WD_REPEATS_REGION"/>
    <property type="match status" value="1"/>
</dbReference>
<sequence length="543" mass="59865">MDSHPAKVRRGHVGHAKRSTVQAHFVLLHKCTVPCVLKPTLRPQKCDLLYTASKLYVLDREREGEREREMGGREALVVCSDRTMSIGITIWDMESGNHLVHIPTCASPPHGLICLRKQYLVASQIHRHGSFGGGSIIIWPLNKPQAPLRCYPIEAIGPVSCTMEGVYLAGGAYSGNIYIWEVSSGRLLKNWHAHHKSVTCLVFSSDDSLLISGSEDGMIIVWPLISLLDETNCGSYPSILNFSSEHTSSITGLLSTSSSSSSVFVSSSLDCTCKVWDLVTGKLLQTRAFPQPITTIVLDPSESHLFSGSADGRIFVNTLDVGLMEDPFDVSEDQRIVLNGHKGSITALTFSGLGLVSASEDCTACLWDVINCVIIQRFNNLKGSITNLAVIPQTSLLPMMNHQRPSHQFRVSSLDKYPQEANSSKGMVTVLPSCCSLKESCITSEFRSTDLLNQQILELERGRTPAAIQMKVETSIENQVWAIRMTKHVMKMNKHLQSRLLDMAQCRLLLPPDTDSPTIGKKKKLKIESLPLKEEEQKGSPSS</sequence>
<dbReference type="InterPro" id="IPR020472">
    <property type="entry name" value="WD40_PAC1"/>
</dbReference>
<evidence type="ECO:0000313" key="5">
    <source>
        <dbReference type="EMBL" id="MPA48355.1"/>
    </source>
</evidence>
<dbReference type="PRINTS" id="PR00320">
    <property type="entry name" value="GPROTEINBRPT"/>
</dbReference>
<dbReference type="GO" id="GO:0120330">
    <property type="term" value="C:rixosome complex"/>
    <property type="evidence" value="ECO:0007669"/>
    <property type="project" value="TreeGrafter"/>
</dbReference>
<dbReference type="GO" id="GO:0006364">
    <property type="term" value="P:rRNA processing"/>
    <property type="evidence" value="ECO:0007669"/>
    <property type="project" value="TreeGrafter"/>
</dbReference>
<dbReference type="EMBL" id="GHES01017796">
    <property type="protein sequence ID" value="MPA48355.1"/>
    <property type="molecule type" value="Transcribed_RNA"/>
</dbReference>
<keyword evidence="1 3" id="KW-0853">WD repeat</keyword>
<dbReference type="PROSITE" id="PS00678">
    <property type="entry name" value="WD_REPEATS_1"/>
    <property type="match status" value="1"/>
</dbReference>
<feature type="repeat" description="WD" evidence="3">
    <location>
        <begin position="338"/>
        <end position="369"/>
    </location>
</feature>
<gene>
    <name evidence="5" type="ORF">Din_017796</name>
</gene>
<name>A0A5B6ZWI4_DAVIN</name>
<organism evidence="5">
    <name type="scientific">Davidia involucrata</name>
    <name type="common">Dove tree</name>
    <dbReference type="NCBI Taxonomy" id="16924"/>
    <lineage>
        <taxon>Eukaryota</taxon>
        <taxon>Viridiplantae</taxon>
        <taxon>Streptophyta</taxon>
        <taxon>Embryophyta</taxon>
        <taxon>Tracheophyta</taxon>
        <taxon>Spermatophyta</taxon>
        <taxon>Magnoliopsida</taxon>
        <taxon>eudicotyledons</taxon>
        <taxon>Gunneridae</taxon>
        <taxon>Pentapetalae</taxon>
        <taxon>asterids</taxon>
        <taxon>Cornales</taxon>
        <taxon>Nyssaceae</taxon>
        <taxon>Davidia</taxon>
    </lineage>
</organism>
<keyword evidence="2" id="KW-0677">Repeat</keyword>
<dbReference type="InterPro" id="IPR001680">
    <property type="entry name" value="WD40_rpt"/>
</dbReference>
<evidence type="ECO:0000256" key="4">
    <source>
        <dbReference type="SAM" id="MobiDB-lite"/>
    </source>
</evidence>
<dbReference type="GO" id="GO:0005656">
    <property type="term" value="C:nuclear pre-replicative complex"/>
    <property type="evidence" value="ECO:0007669"/>
    <property type="project" value="TreeGrafter"/>
</dbReference>
<proteinExistence type="predicted"/>
<feature type="repeat" description="WD" evidence="3">
    <location>
        <begin position="243"/>
        <end position="286"/>
    </location>
</feature>
<feature type="region of interest" description="Disordered" evidence="4">
    <location>
        <begin position="512"/>
        <end position="543"/>
    </location>
</feature>
<evidence type="ECO:0000256" key="1">
    <source>
        <dbReference type="ARBA" id="ARBA00022574"/>
    </source>
</evidence>
<reference evidence="5" key="1">
    <citation type="submission" date="2019-08" db="EMBL/GenBank/DDBJ databases">
        <title>Reference gene set and small RNA set construction with multiple tissues from Davidia involucrata Baill.</title>
        <authorList>
            <person name="Yang H."/>
            <person name="Zhou C."/>
            <person name="Li G."/>
            <person name="Wang J."/>
            <person name="Gao P."/>
            <person name="Wang M."/>
            <person name="Wang R."/>
            <person name="Zhao Y."/>
        </authorList>
    </citation>
    <scope>NUCLEOTIDE SEQUENCE</scope>
    <source>
        <tissue evidence="5">Mixed with DoveR01_LX</tissue>
    </source>
</reference>
<dbReference type="SUPFAM" id="SSF50978">
    <property type="entry name" value="WD40 repeat-like"/>
    <property type="match status" value="1"/>
</dbReference>
<evidence type="ECO:0000256" key="3">
    <source>
        <dbReference type="PROSITE-ProRule" id="PRU00221"/>
    </source>
</evidence>
<dbReference type="Gene3D" id="2.130.10.10">
    <property type="entry name" value="YVTN repeat-like/Quinoprotein amine dehydrogenase"/>
    <property type="match status" value="2"/>
</dbReference>
<dbReference type="FunFam" id="2.130.10.10:FF:002919">
    <property type="entry name" value="Predicted protein"/>
    <property type="match status" value="1"/>
</dbReference>
<dbReference type="AlphaFoldDB" id="A0A5B6ZWI4"/>
<feature type="compositionally biased region" description="Basic and acidic residues" evidence="4">
    <location>
        <begin position="531"/>
        <end position="543"/>
    </location>
</feature>
<dbReference type="PANTHER" id="PTHR18763">
    <property type="entry name" value="WD-REPEAT PROTEIN 18"/>
    <property type="match status" value="1"/>
</dbReference>
<protein>
    <submittedName>
        <fullName evidence="5">Uncharacterized protein</fullName>
    </submittedName>
</protein>
<dbReference type="InterPro" id="IPR045227">
    <property type="entry name" value="WDR18/Ipi3/RID3"/>
</dbReference>
<dbReference type="InterPro" id="IPR036322">
    <property type="entry name" value="WD40_repeat_dom_sf"/>
</dbReference>
<evidence type="ECO:0000256" key="2">
    <source>
        <dbReference type="ARBA" id="ARBA00022737"/>
    </source>
</evidence>
<dbReference type="PROSITE" id="PS50082">
    <property type="entry name" value="WD_REPEATS_2"/>
    <property type="match status" value="3"/>
</dbReference>
<dbReference type="InterPro" id="IPR015943">
    <property type="entry name" value="WD40/YVTN_repeat-like_dom_sf"/>
</dbReference>
<dbReference type="GO" id="GO:0006261">
    <property type="term" value="P:DNA-templated DNA replication"/>
    <property type="evidence" value="ECO:0007669"/>
    <property type="project" value="TreeGrafter"/>
</dbReference>